<proteinExistence type="predicted"/>
<evidence type="ECO:0000313" key="1">
    <source>
        <dbReference type="EMBL" id="SNB83395.1"/>
    </source>
</evidence>
<dbReference type="AlphaFoldDB" id="A0A212SD36"/>
<name>A0A212SD36_RHOAC</name>
<dbReference type="RefSeq" id="WP_088522507.1">
    <property type="nucleotide sequence ID" value="NZ_FYDG01000026.1"/>
</dbReference>
<dbReference type="EMBL" id="FYDG01000026">
    <property type="protein sequence ID" value="SNB83395.1"/>
    <property type="molecule type" value="Genomic_DNA"/>
</dbReference>
<keyword evidence="2" id="KW-1185">Reference proteome</keyword>
<dbReference type="Proteomes" id="UP000198418">
    <property type="component" value="Unassembled WGS sequence"/>
</dbReference>
<organism evidence="1 2">
    <name type="scientific">Rhodoblastus acidophilus</name>
    <name type="common">Rhodopseudomonas acidophila</name>
    <dbReference type="NCBI Taxonomy" id="1074"/>
    <lineage>
        <taxon>Bacteria</taxon>
        <taxon>Pseudomonadati</taxon>
        <taxon>Pseudomonadota</taxon>
        <taxon>Alphaproteobacteria</taxon>
        <taxon>Hyphomicrobiales</taxon>
        <taxon>Rhodoblastaceae</taxon>
        <taxon>Rhodoblastus</taxon>
    </lineage>
</organism>
<evidence type="ECO:0000313" key="2">
    <source>
        <dbReference type="Proteomes" id="UP000198418"/>
    </source>
</evidence>
<sequence>MNHRIERNPTNGKIIPKRFTLEEIEEASANSYGLCLACGAEREACEPDARKYRCDACHHNTVYGAEEIALMGMMK</sequence>
<reference evidence="2" key="1">
    <citation type="submission" date="2017-06" db="EMBL/GenBank/DDBJ databases">
        <authorList>
            <person name="Varghese N."/>
            <person name="Submissions S."/>
        </authorList>
    </citation>
    <scope>NUCLEOTIDE SEQUENCE [LARGE SCALE GENOMIC DNA]</scope>
    <source>
        <strain evidence="2">DSM 137</strain>
    </source>
</reference>
<dbReference type="OrthoDB" id="8453098at2"/>
<gene>
    <name evidence="1" type="ORF">SAMN06265338_12621</name>
</gene>
<accession>A0A212SD36</accession>
<protein>
    <submittedName>
        <fullName evidence="1">Uncharacterized protein</fullName>
    </submittedName>
</protein>